<evidence type="ECO:0000313" key="1">
    <source>
        <dbReference type="EMBL" id="MFC4868967.1"/>
    </source>
</evidence>
<comment type="caution">
    <text evidence="1">The sequence shown here is derived from an EMBL/GenBank/DDBJ whole genome shotgun (WGS) entry which is preliminary data.</text>
</comment>
<sequence length="123" mass="13775">MTMESVADAKAVLRRWAYDSLRDEQAADQAASVLDMMLASSAQMTGVETSRLEERVRRFTVTSGTGESRSVKLNHGPIPIPHECHITIELCWPFPDQQGNIYCLEIELPWPCPDDSISIPPIF</sequence>
<organism evidence="1 2">
    <name type="scientific">Streptomonospora arabica</name>
    <dbReference type="NCBI Taxonomy" id="412417"/>
    <lineage>
        <taxon>Bacteria</taxon>
        <taxon>Bacillati</taxon>
        <taxon>Actinomycetota</taxon>
        <taxon>Actinomycetes</taxon>
        <taxon>Streptosporangiales</taxon>
        <taxon>Nocardiopsidaceae</taxon>
        <taxon>Streptomonospora</taxon>
    </lineage>
</organism>
<dbReference type="RefSeq" id="WP_344146784.1">
    <property type="nucleotide sequence ID" value="NZ_BAAAQI010000018.1"/>
</dbReference>
<dbReference type="Proteomes" id="UP001595858">
    <property type="component" value="Unassembled WGS sequence"/>
</dbReference>
<keyword evidence="2" id="KW-1185">Reference proteome</keyword>
<name>A0ABV9SRK5_9ACTN</name>
<gene>
    <name evidence="1" type="ORF">ACFPCZ_20230</name>
</gene>
<dbReference type="EMBL" id="JBHSIY010000023">
    <property type="protein sequence ID" value="MFC4868967.1"/>
    <property type="molecule type" value="Genomic_DNA"/>
</dbReference>
<accession>A0ABV9SRK5</accession>
<protein>
    <submittedName>
        <fullName evidence="1">Uncharacterized protein</fullName>
    </submittedName>
</protein>
<evidence type="ECO:0000313" key="2">
    <source>
        <dbReference type="Proteomes" id="UP001595858"/>
    </source>
</evidence>
<reference evidence="2" key="1">
    <citation type="journal article" date="2019" name="Int. J. Syst. Evol. Microbiol.">
        <title>The Global Catalogue of Microorganisms (GCM) 10K type strain sequencing project: providing services to taxonomists for standard genome sequencing and annotation.</title>
        <authorList>
            <consortium name="The Broad Institute Genomics Platform"/>
            <consortium name="The Broad Institute Genome Sequencing Center for Infectious Disease"/>
            <person name="Wu L."/>
            <person name="Ma J."/>
        </authorList>
    </citation>
    <scope>NUCLEOTIDE SEQUENCE [LARGE SCALE GENOMIC DNA]</scope>
    <source>
        <strain evidence="2">CGMCC 4.7304</strain>
    </source>
</reference>
<proteinExistence type="predicted"/>